<keyword evidence="3" id="KW-1185">Reference proteome</keyword>
<evidence type="ECO:0000313" key="3">
    <source>
        <dbReference type="Proteomes" id="UP000030752"/>
    </source>
</evidence>
<accession>W2RQB5</accession>
<dbReference type="eggNOG" id="ENOG502TAR8">
    <property type="taxonomic scope" value="Eukaryota"/>
</dbReference>
<dbReference type="RefSeq" id="XP_008720073.1">
    <property type="nucleotide sequence ID" value="XM_008721851.1"/>
</dbReference>
<gene>
    <name evidence="2" type="ORF">HMPREF1541_07527</name>
</gene>
<dbReference type="VEuPathDB" id="FungiDB:HMPREF1541_07527"/>
<feature type="region of interest" description="Disordered" evidence="1">
    <location>
        <begin position="220"/>
        <end position="239"/>
    </location>
</feature>
<dbReference type="HOGENOM" id="CLU_1045921_0_0_1"/>
<name>W2RQB5_CYPE1</name>
<evidence type="ECO:0000313" key="2">
    <source>
        <dbReference type="EMBL" id="ETN37904.1"/>
    </source>
</evidence>
<dbReference type="InParanoid" id="W2RQB5"/>
<proteinExistence type="predicted"/>
<dbReference type="Proteomes" id="UP000030752">
    <property type="component" value="Unassembled WGS sequence"/>
</dbReference>
<protein>
    <submittedName>
        <fullName evidence="2">Uncharacterized protein</fullName>
    </submittedName>
</protein>
<evidence type="ECO:0000256" key="1">
    <source>
        <dbReference type="SAM" id="MobiDB-lite"/>
    </source>
</evidence>
<organism evidence="2 3">
    <name type="scientific">Cyphellophora europaea (strain CBS 101466)</name>
    <name type="common">Phialophora europaea</name>
    <dbReference type="NCBI Taxonomy" id="1220924"/>
    <lineage>
        <taxon>Eukaryota</taxon>
        <taxon>Fungi</taxon>
        <taxon>Dikarya</taxon>
        <taxon>Ascomycota</taxon>
        <taxon>Pezizomycotina</taxon>
        <taxon>Eurotiomycetes</taxon>
        <taxon>Chaetothyriomycetidae</taxon>
        <taxon>Chaetothyriales</taxon>
        <taxon>Cyphellophoraceae</taxon>
        <taxon>Cyphellophora</taxon>
    </lineage>
</organism>
<reference evidence="2 3" key="1">
    <citation type="submission" date="2013-03" db="EMBL/GenBank/DDBJ databases">
        <title>The Genome Sequence of Phialophora europaea CBS 101466.</title>
        <authorList>
            <consortium name="The Broad Institute Genomics Platform"/>
            <person name="Cuomo C."/>
            <person name="de Hoog S."/>
            <person name="Gorbushina A."/>
            <person name="Walker B."/>
            <person name="Young S.K."/>
            <person name="Zeng Q."/>
            <person name="Gargeya S."/>
            <person name="Fitzgerald M."/>
            <person name="Haas B."/>
            <person name="Abouelleil A."/>
            <person name="Allen A.W."/>
            <person name="Alvarado L."/>
            <person name="Arachchi H.M."/>
            <person name="Berlin A.M."/>
            <person name="Chapman S.B."/>
            <person name="Gainer-Dewar J."/>
            <person name="Goldberg J."/>
            <person name="Griggs A."/>
            <person name="Gujja S."/>
            <person name="Hansen M."/>
            <person name="Howarth C."/>
            <person name="Imamovic A."/>
            <person name="Ireland A."/>
            <person name="Larimer J."/>
            <person name="McCowan C."/>
            <person name="Murphy C."/>
            <person name="Pearson M."/>
            <person name="Poon T.W."/>
            <person name="Priest M."/>
            <person name="Roberts A."/>
            <person name="Saif S."/>
            <person name="Shea T."/>
            <person name="Sisk P."/>
            <person name="Sykes S."/>
            <person name="Wortman J."/>
            <person name="Nusbaum C."/>
            <person name="Birren B."/>
        </authorList>
    </citation>
    <scope>NUCLEOTIDE SEQUENCE [LARGE SCALE GENOMIC DNA]</scope>
    <source>
        <strain evidence="2 3">CBS 101466</strain>
    </source>
</reference>
<dbReference type="EMBL" id="KB822723">
    <property type="protein sequence ID" value="ETN37904.1"/>
    <property type="molecule type" value="Genomic_DNA"/>
</dbReference>
<dbReference type="AlphaFoldDB" id="W2RQB5"/>
<dbReference type="GeneID" id="19974866"/>
<sequence length="266" mass="29877">MAPTASSVLGKRKQSDRTVDIEVRIIFENHWATDVVAVPAAATFEKFFDNIKAALPTARRHSILGEELTAPRAFLQETTAKVPGLRKTKYMTVRWFDTVGYNGWYQRNVVEGDQSVLKGEIHLRTNTGAMLELQAEEDEVLKGTGNWTKASYIRLGNKGVVAPNRHVWKEAEAEKNYFVGEMELPTVSSTEEWFPERCVPIELTRKKADLPERAVQEINGAEKAEGAAQDQGSRDDQGDFIIEVDLDQDYGLLTKEDEDLIDSLFG</sequence>